<protein>
    <submittedName>
        <fullName evidence="1">Uncharacterized protein</fullName>
    </submittedName>
</protein>
<proteinExistence type="predicted"/>
<keyword evidence="2" id="KW-1185">Reference proteome</keyword>
<reference evidence="1 2" key="1">
    <citation type="submission" date="2017-11" db="EMBL/GenBank/DDBJ databases">
        <title>Draft genome sequence of magnetotactic bacterium Magnetospirillum kuznetsovii LBB-42.</title>
        <authorList>
            <person name="Grouzdev D.S."/>
            <person name="Rysina M.S."/>
            <person name="Baslerov R.V."/>
            <person name="Koziaeva V."/>
        </authorList>
    </citation>
    <scope>NUCLEOTIDE SEQUENCE [LARGE SCALE GENOMIC DNA]</scope>
    <source>
        <strain evidence="1 2">LBB-42</strain>
    </source>
</reference>
<gene>
    <name evidence="1" type="ORF">CU669_13865</name>
</gene>
<name>A0A364NVZ4_9PROT</name>
<dbReference type="EMBL" id="PGTO01000011">
    <property type="protein sequence ID" value="RAU21259.1"/>
    <property type="molecule type" value="Genomic_DNA"/>
</dbReference>
<dbReference type="AlphaFoldDB" id="A0A364NVZ4"/>
<organism evidence="1 2">
    <name type="scientific">Paramagnetospirillum kuznetsovii</name>
    <dbReference type="NCBI Taxonomy" id="2053833"/>
    <lineage>
        <taxon>Bacteria</taxon>
        <taxon>Pseudomonadati</taxon>
        <taxon>Pseudomonadota</taxon>
        <taxon>Alphaproteobacteria</taxon>
        <taxon>Rhodospirillales</taxon>
        <taxon>Magnetospirillaceae</taxon>
        <taxon>Paramagnetospirillum</taxon>
    </lineage>
</organism>
<sequence length="411" mass="44248">MCGELFARQVDEGNRNGCSLNRQNEVRVMVTITPTSVIAAQGVSSLLAGSDTSGGLFSALSGQQDTSNQGLIDALAGHGGTPQSVASILQQQQIDSTKLGIYANAAQRIDYIQQGQLEPTSDWEKIVGYAMNKGLPSVVFIDTDGSVQAQLQSEADLSKYNLSQQSALLDNMIQIETMAQKIQANATNDSWVKKLAGASNDVYMVANLVLQLQDSTPNNWEQTAVLLATNGQPQKISLDTNGDLQAFDQRYDPANADLPEGYRTKLMDAIALLQSDFALMDAGEVQRSALPLPYGTAFDPFESDAYNMAKSKIPYYLEVDTITGVISAKENSADNITPDFLKTAPYPDVGDDTDTLKQVATFIEANKPYFLDIDTTGKVVAKDMTTLNLTNYNKAKATSTTGTGSILSLFA</sequence>
<accession>A0A364NVZ4</accession>
<dbReference type="Proteomes" id="UP000251075">
    <property type="component" value="Unassembled WGS sequence"/>
</dbReference>
<evidence type="ECO:0000313" key="1">
    <source>
        <dbReference type="EMBL" id="RAU21259.1"/>
    </source>
</evidence>
<evidence type="ECO:0000313" key="2">
    <source>
        <dbReference type="Proteomes" id="UP000251075"/>
    </source>
</evidence>
<comment type="caution">
    <text evidence="1">The sequence shown here is derived from an EMBL/GenBank/DDBJ whole genome shotgun (WGS) entry which is preliminary data.</text>
</comment>